<dbReference type="Proteomes" id="UP000215224">
    <property type="component" value="Chromosome"/>
</dbReference>
<sequence>MLLTLIENKRSELLEVVKKKGMSSSTTLKISQELDSLLNQYNQFVITK</sequence>
<dbReference type="InterPro" id="IPR037208">
    <property type="entry name" value="Spo0E-like_sf"/>
</dbReference>
<dbReference type="GO" id="GO:0043937">
    <property type="term" value="P:regulation of sporulation"/>
    <property type="evidence" value="ECO:0007669"/>
    <property type="project" value="InterPro"/>
</dbReference>
<dbReference type="Gene3D" id="4.10.280.10">
    <property type="entry name" value="Helix-loop-helix DNA-binding domain"/>
    <property type="match status" value="1"/>
</dbReference>
<evidence type="ECO:0000313" key="1">
    <source>
        <dbReference type="EMBL" id="AST94337.1"/>
    </source>
</evidence>
<dbReference type="Pfam" id="PF09388">
    <property type="entry name" value="SpoOE-like"/>
    <property type="match status" value="1"/>
</dbReference>
<dbReference type="InterPro" id="IPR036638">
    <property type="entry name" value="HLH_DNA-bd_sf"/>
</dbReference>
<accession>A0A223KY79</accession>
<dbReference type="AlphaFoldDB" id="A0A223KY79"/>
<organism evidence="1 2">
    <name type="scientific">Sutcliffiella cohnii</name>
    <dbReference type="NCBI Taxonomy" id="33932"/>
    <lineage>
        <taxon>Bacteria</taxon>
        <taxon>Bacillati</taxon>
        <taxon>Bacillota</taxon>
        <taxon>Bacilli</taxon>
        <taxon>Bacillales</taxon>
        <taxon>Bacillaceae</taxon>
        <taxon>Sutcliffiella</taxon>
    </lineage>
</organism>
<keyword evidence="2" id="KW-1185">Reference proteome</keyword>
<evidence type="ECO:0000313" key="2">
    <source>
        <dbReference type="Proteomes" id="UP000215224"/>
    </source>
</evidence>
<gene>
    <name evidence="1" type="ORF">BC6307_12115</name>
</gene>
<protein>
    <submittedName>
        <fullName evidence="1">Sporulation protein Spo0E</fullName>
    </submittedName>
</protein>
<dbReference type="STRING" id="1314751.GCA_001591425_02488"/>
<dbReference type="GO" id="GO:0046983">
    <property type="term" value="F:protein dimerization activity"/>
    <property type="evidence" value="ECO:0007669"/>
    <property type="project" value="InterPro"/>
</dbReference>
<reference evidence="1 2" key="1">
    <citation type="submission" date="2016-12" db="EMBL/GenBank/DDBJ databases">
        <title>The whole genome sequencing and assembly of Bacillus cohnii DSM 6307T strain.</title>
        <authorList>
            <person name="Lee Y.-J."/>
            <person name="Yi H."/>
            <person name="Bahn Y.-S."/>
            <person name="Kim J.F."/>
            <person name="Lee D.-W."/>
        </authorList>
    </citation>
    <scope>NUCLEOTIDE SEQUENCE [LARGE SCALE GENOMIC DNA]</scope>
    <source>
        <strain evidence="1 2">DSM 6307</strain>
    </source>
</reference>
<dbReference type="SUPFAM" id="SSF140500">
    <property type="entry name" value="BAS1536-like"/>
    <property type="match status" value="1"/>
</dbReference>
<dbReference type="InterPro" id="IPR018540">
    <property type="entry name" value="Spo0E-like"/>
</dbReference>
<dbReference type="EMBL" id="CP018866">
    <property type="protein sequence ID" value="AST94337.1"/>
    <property type="molecule type" value="Genomic_DNA"/>
</dbReference>
<dbReference type="KEGG" id="bcoh:BC6307_12115"/>
<name>A0A223KY79_9BACI</name>
<proteinExistence type="predicted"/>